<dbReference type="InParanoid" id="A0A2P6MW79"/>
<dbReference type="AlphaFoldDB" id="A0A2P6MW79"/>
<accession>A0A2P6MW79</accession>
<protein>
    <submittedName>
        <fullName evidence="1">Uncharacterized protein</fullName>
    </submittedName>
</protein>
<dbReference type="Proteomes" id="UP000241769">
    <property type="component" value="Unassembled WGS sequence"/>
</dbReference>
<comment type="caution">
    <text evidence="1">The sequence shown here is derived from an EMBL/GenBank/DDBJ whole genome shotgun (WGS) entry which is preliminary data.</text>
</comment>
<name>A0A2P6MW79_9EUKA</name>
<organism evidence="1 2">
    <name type="scientific">Planoprotostelium fungivorum</name>
    <dbReference type="NCBI Taxonomy" id="1890364"/>
    <lineage>
        <taxon>Eukaryota</taxon>
        <taxon>Amoebozoa</taxon>
        <taxon>Evosea</taxon>
        <taxon>Variosea</taxon>
        <taxon>Cavosteliida</taxon>
        <taxon>Cavosteliaceae</taxon>
        <taxon>Planoprotostelium</taxon>
    </lineage>
</organism>
<dbReference type="EMBL" id="MDYQ01000353">
    <property type="protein sequence ID" value="PRP75968.1"/>
    <property type="molecule type" value="Genomic_DNA"/>
</dbReference>
<proteinExistence type="predicted"/>
<reference evidence="1 2" key="1">
    <citation type="journal article" date="2018" name="Genome Biol. Evol.">
        <title>Multiple Roots of Fruiting Body Formation in Amoebozoa.</title>
        <authorList>
            <person name="Hillmann F."/>
            <person name="Forbes G."/>
            <person name="Novohradska S."/>
            <person name="Ferling I."/>
            <person name="Riege K."/>
            <person name="Groth M."/>
            <person name="Westermann M."/>
            <person name="Marz M."/>
            <person name="Spaller T."/>
            <person name="Winckler T."/>
            <person name="Schaap P."/>
            <person name="Glockner G."/>
        </authorList>
    </citation>
    <scope>NUCLEOTIDE SEQUENCE [LARGE SCALE GENOMIC DNA]</scope>
    <source>
        <strain evidence="1 2">Jena</strain>
    </source>
</reference>
<sequence>MRSVSTSKRARLWWSDSPVVKNERGCWACKNVPAMYLNISSHPKRHKVELGTTVGTMRRRL</sequence>
<evidence type="ECO:0000313" key="2">
    <source>
        <dbReference type="Proteomes" id="UP000241769"/>
    </source>
</evidence>
<gene>
    <name evidence="1" type="ORF">PROFUN_01684</name>
</gene>
<keyword evidence="2" id="KW-1185">Reference proteome</keyword>
<evidence type="ECO:0000313" key="1">
    <source>
        <dbReference type="EMBL" id="PRP75968.1"/>
    </source>
</evidence>